<dbReference type="InterPro" id="IPR019734">
    <property type="entry name" value="TPR_rpt"/>
</dbReference>
<dbReference type="SUPFAM" id="SSF48452">
    <property type="entry name" value="TPR-like"/>
    <property type="match status" value="2"/>
</dbReference>
<dbReference type="SMART" id="SM00028">
    <property type="entry name" value="TPR"/>
    <property type="match status" value="6"/>
</dbReference>
<name>A0AAP2DQ15_9BACT</name>
<dbReference type="GO" id="GO:0003677">
    <property type="term" value="F:DNA binding"/>
    <property type="evidence" value="ECO:0007669"/>
    <property type="project" value="InterPro"/>
</dbReference>
<dbReference type="PANTHER" id="PTHR10098:SF108">
    <property type="entry name" value="TETRATRICOPEPTIDE REPEAT PROTEIN 28"/>
    <property type="match status" value="1"/>
</dbReference>
<dbReference type="PANTHER" id="PTHR10098">
    <property type="entry name" value="RAPSYN-RELATED"/>
    <property type="match status" value="1"/>
</dbReference>
<sequence length="532" mass="60405">MCRRPRPLLSIVFLFAFSFTALAQRHEAERYLMASDSLMFISPDSSRLLASEALKIALAIKNDTLEARAYHLIGTTEGIQGHYSSAQQNLIRSLTISDRLNMPRKQVATLANIARVIDAQGRYADAIRYLKQALVLDRQLDDKEGVALDYQNLGVIFRRSGNNDSALYYLDRSLEQAKLLPKESRNAIVASGQYNIAYVYSFQGRYKEAEALLQYPVRYYDSTGDPYGVLHGIAYKANLAYLTKNYKDAIALAGTGLEKAREMHMDERSADLLQILTDSYEAKGEFSKALHYYKEHRKLSDTLFNAEKARIVAELQYGYETEKKDREIELLKAKEESHRIVIILVSVAALASIFLVITLFLSKKLQTVRYREKEAHLVAEREKAQLALESSERELGTTTAFLQQKNKLLEELQLQLAALSAEAGQTQQEKLTDLSNALTRAKLLTEDDWSQFRVIFDKVHPGFFNRLREQFYDLTPAETRLMALTHLNLGTREIASMLGVSDQTVYKTRQRLRAKIGMSAEKGLDDLELNAV</sequence>
<evidence type="ECO:0000256" key="3">
    <source>
        <dbReference type="SAM" id="SignalP"/>
    </source>
</evidence>
<organism evidence="4 5">
    <name type="scientific">Chryseosolibacter histidini</name>
    <dbReference type="NCBI Taxonomy" id="2782349"/>
    <lineage>
        <taxon>Bacteria</taxon>
        <taxon>Pseudomonadati</taxon>
        <taxon>Bacteroidota</taxon>
        <taxon>Cytophagia</taxon>
        <taxon>Cytophagales</taxon>
        <taxon>Chryseotaleaceae</taxon>
        <taxon>Chryseosolibacter</taxon>
    </lineage>
</organism>
<dbReference type="Gene3D" id="1.10.10.10">
    <property type="entry name" value="Winged helix-like DNA-binding domain superfamily/Winged helix DNA-binding domain"/>
    <property type="match status" value="1"/>
</dbReference>
<evidence type="ECO:0000256" key="2">
    <source>
        <dbReference type="SAM" id="Phobius"/>
    </source>
</evidence>
<evidence type="ECO:0000313" key="5">
    <source>
        <dbReference type="Proteomes" id="UP001319200"/>
    </source>
</evidence>
<keyword evidence="2" id="KW-0472">Membrane</keyword>
<dbReference type="AlphaFoldDB" id="A0AAP2DQ15"/>
<feature type="signal peptide" evidence="3">
    <location>
        <begin position="1"/>
        <end position="23"/>
    </location>
</feature>
<keyword evidence="3" id="KW-0732">Signal</keyword>
<dbReference type="Gene3D" id="1.25.40.10">
    <property type="entry name" value="Tetratricopeptide repeat domain"/>
    <property type="match status" value="2"/>
</dbReference>
<dbReference type="SUPFAM" id="SSF46894">
    <property type="entry name" value="C-terminal effector domain of the bipartite response regulators"/>
    <property type="match status" value="1"/>
</dbReference>
<dbReference type="InterPro" id="IPR011990">
    <property type="entry name" value="TPR-like_helical_dom_sf"/>
</dbReference>
<comment type="caution">
    <text evidence="4">The sequence shown here is derived from an EMBL/GenBank/DDBJ whole genome shotgun (WGS) entry which is preliminary data.</text>
</comment>
<keyword evidence="5" id="KW-1185">Reference proteome</keyword>
<accession>A0AAP2DQ15</accession>
<reference evidence="4 5" key="1">
    <citation type="submission" date="2021-05" db="EMBL/GenBank/DDBJ databases">
        <title>A Polyphasic approach of four new species of the genus Ohtaekwangia: Ohtaekwangia histidinii sp. nov., Ohtaekwangia cretensis sp. nov., Ohtaekwangia indiensis sp. nov., Ohtaekwangia reichenbachii sp. nov. from diverse environment.</title>
        <authorList>
            <person name="Octaviana S."/>
        </authorList>
    </citation>
    <scope>NUCLEOTIDE SEQUENCE [LARGE SCALE GENOMIC DNA]</scope>
    <source>
        <strain evidence="4 5">PWU4</strain>
    </source>
</reference>
<keyword evidence="2" id="KW-0812">Transmembrane</keyword>
<dbReference type="Pfam" id="PF13181">
    <property type="entry name" value="TPR_8"/>
    <property type="match status" value="1"/>
</dbReference>
<gene>
    <name evidence="4" type="ORF">KK083_18430</name>
</gene>
<feature type="transmembrane region" description="Helical" evidence="2">
    <location>
        <begin position="340"/>
        <end position="361"/>
    </location>
</feature>
<keyword evidence="1" id="KW-0175">Coiled coil</keyword>
<dbReference type="InterPro" id="IPR016032">
    <property type="entry name" value="Sig_transdc_resp-reg_C-effctor"/>
</dbReference>
<dbReference type="RefSeq" id="WP_254165852.1">
    <property type="nucleotide sequence ID" value="NZ_JAHESF010000018.1"/>
</dbReference>
<dbReference type="Pfam" id="PF13424">
    <property type="entry name" value="TPR_12"/>
    <property type="match status" value="1"/>
</dbReference>
<evidence type="ECO:0000256" key="1">
    <source>
        <dbReference type="SAM" id="Coils"/>
    </source>
</evidence>
<evidence type="ECO:0000313" key="4">
    <source>
        <dbReference type="EMBL" id="MBT1698877.1"/>
    </source>
</evidence>
<feature type="coiled-coil region" evidence="1">
    <location>
        <begin position="374"/>
        <end position="429"/>
    </location>
</feature>
<dbReference type="InterPro" id="IPR036388">
    <property type="entry name" value="WH-like_DNA-bd_sf"/>
</dbReference>
<keyword evidence="2" id="KW-1133">Transmembrane helix</keyword>
<proteinExistence type="predicted"/>
<dbReference type="GO" id="GO:0006355">
    <property type="term" value="P:regulation of DNA-templated transcription"/>
    <property type="evidence" value="ECO:0007669"/>
    <property type="project" value="InterPro"/>
</dbReference>
<dbReference type="EMBL" id="JAHESF010000018">
    <property type="protein sequence ID" value="MBT1698877.1"/>
    <property type="molecule type" value="Genomic_DNA"/>
</dbReference>
<dbReference type="Proteomes" id="UP001319200">
    <property type="component" value="Unassembled WGS sequence"/>
</dbReference>
<feature type="chain" id="PRO_5042820047" evidence="3">
    <location>
        <begin position="24"/>
        <end position="532"/>
    </location>
</feature>
<protein>
    <submittedName>
        <fullName evidence="4">Tetratricopeptide repeat protein</fullName>
    </submittedName>
</protein>